<comment type="subcellular location">
    <subcellularLocation>
        <location evidence="7">Cell membrane</location>
    </subcellularLocation>
    <subcellularLocation>
        <location evidence="7">Bacterial flagellum basal body</location>
    </subcellularLocation>
</comment>
<dbReference type="InterPro" id="IPR022781">
    <property type="entry name" value="Flagellar_biosynth_FliO"/>
</dbReference>
<gene>
    <name evidence="8" type="primary">fliO</name>
    <name evidence="8" type="ORF">AACH06_27825</name>
</gene>
<evidence type="ECO:0000256" key="6">
    <source>
        <dbReference type="ARBA" id="ARBA00037937"/>
    </source>
</evidence>
<evidence type="ECO:0000313" key="9">
    <source>
        <dbReference type="Proteomes" id="UP001371218"/>
    </source>
</evidence>
<organism evidence="8 9">
    <name type="scientific">Ideonella lacteola</name>
    <dbReference type="NCBI Taxonomy" id="2984193"/>
    <lineage>
        <taxon>Bacteria</taxon>
        <taxon>Pseudomonadati</taxon>
        <taxon>Pseudomonadota</taxon>
        <taxon>Betaproteobacteria</taxon>
        <taxon>Burkholderiales</taxon>
        <taxon>Sphaerotilaceae</taxon>
        <taxon>Ideonella</taxon>
    </lineage>
</organism>
<evidence type="ECO:0000256" key="7">
    <source>
        <dbReference type="RuleBase" id="RU362064"/>
    </source>
</evidence>
<dbReference type="PANTHER" id="PTHR38766:SF1">
    <property type="entry name" value="FLAGELLAR PROTEIN FLIO"/>
    <property type="match status" value="1"/>
</dbReference>
<keyword evidence="1 7" id="KW-1003">Cell membrane</keyword>
<evidence type="ECO:0000256" key="4">
    <source>
        <dbReference type="ARBA" id="ARBA00023136"/>
    </source>
</evidence>
<keyword evidence="8" id="KW-0969">Cilium</keyword>
<keyword evidence="2 7" id="KW-0812">Transmembrane</keyword>
<proteinExistence type="inferred from homology"/>
<evidence type="ECO:0000256" key="2">
    <source>
        <dbReference type="ARBA" id="ARBA00022692"/>
    </source>
</evidence>
<keyword evidence="8" id="KW-0282">Flagellum</keyword>
<protein>
    <recommendedName>
        <fullName evidence="7">Flagellar protein</fullName>
    </recommendedName>
</protein>
<evidence type="ECO:0000256" key="1">
    <source>
        <dbReference type="ARBA" id="ARBA00022475"/>
    </source>
</evidence>
<name>A0ABU9BXC9_9BURK</name>
<comment type="caution">
    <text evidence="8">The sequence shown here is derived from an EMBL/GenBank/DDBJ whole genome shotgun (WGS) entry which is preliminary data.</text>
</comment>
<dbReference type="RefSeq" id="WP_341429070.1">
    <property type="nucleotide sequence ID" value="NZ_JBBUTG010000032.1"/>
</dbReference>
<evidence type="ECO:0000256" key="5">
    <source>
        <dbReference type="ARBA" id="ARBA00023143"/>
    </source>
</evidence>
<dbReference type="EMBL" id="JBBUTG010000032">
    <property type="protein sequence ID" value="MEK8034643.1"/>
    <property type="molecule type" value="Genomic_DNA"/>
</dbReference>
<evidence type="ECO:0000256" key="3">
    <source>
        <dbReference type="ARBA" id="ARBA00022989"/>
    </source>
</evidence>
<evidence type="ECO:0000313" key="8">
    <source>
        <dbReference type="EMBL" id="MEK8034643.1"/>
    </source>
</evidence>
<feature type="transmembrane region" description="Helical" evidence="7">
    <location>
        <begin position="6"/>
        <end position="26"/>
    </location>
</feature>
<keyword evidence="4 7" id="KW-0472">Membrane</keyword>
<keyword evidence="3 7" id="KW-1133">Transmembrane helix</keyword>
<keyword evidence="5 7" id="KW-0975">Bacterial flagellum</keyword>
<comment type="similarity">
    <text evidence="6 7">Belongs to the FliO/MopB family.</text>
</comment>
<dbReference type="NCBIfam" id="TIGR03500">
    <property type="entry name" value="FliO_TIGR"/>
    <property type="match status" value="1"/>
</dbReference>
<sequence>MTPSSLTPLLAFIAVVALIPVALWLLRRSGYAGAGQDGLMRTVSSLSLSPSQRVVVVEVGQGATARWLVLGVTPENITHLTQLEAPLEVPPALRTPQAATVTQLIAKWRSGPAPGGGATHE</sequence>
<dbReference type="InterPro" id="IPR052205">
    <property type="entry name" value="FliO/MopB"/>
</dbReference>
<keyword evidence="8" id="KW-0966">Cell projection</keyword>
<dbReference type="PANTHER" id="PTHR38766">
    <property type="entry name" value="FLAGELLAR PROTEIN FLIO"/>
    <property type="match status" value="1"/>
</dbReference>
<dbReference type="Pfam" id="PF04347">
    <property type="entry name" value="FliO"/>
    <property type="match status" value="1"/>
</dbReference>
<accession>A0ABU9BXC9</accession>
<dbReference type="Proteomes" id="UP001371218">
    <property type="component" value="Unassembled WGS sequence"/>
</dbReference>
<keyword evidence="9" id="KW-1185">Reference proteome</keyword>
<reference evidence="8 9" key="1">
    <citation type="submission" date="2024-04" db="EMBL/GenBank/DDBJ databases">
        <title>Novel species of the genus Ideonella isolated from streams.</title>
        <authorList>
            <person name="Lu H."/>
        </authorList>
    </citation>
    <scope>NUCLEOTIDE SEQUENCE [LARGE SCALE GENOMIC DNA]</scope>
    <source>
        <strain evidence="8 9">DXS29W</strain>
    </source>
</reference>